<dbReference type="InterPro" id="IPR013087">
    <property type="entry name" value="Znf_C2H2_type"/>
</dbReference>
<feature type="domain" description="C2H2-type" evidence="14">
    <location>
        <begin position="145"/>
        <end position="172"/>
    </location>
</feature>
<dbReference type="Ensembl" id="ENSLLTT00000013767.1">
    <property type="protein sequence ID" value="ENSLLTP00000013254.1"/>
    <property type="gene ID" value="ENSLLTG00000010135.1"/>
</dbReference>
<dbReference type="GeneTree" id="ENSGT01150000286971"/>
<feature type="signal peptide" evidence="13">
    <location>
        <begin position="1"/>
        <end position="17"/>
    </location>
</feature>
<keyword evidence="8" id="KW-0832">Ubl conjugation</keyword>
<evidence type="ECO:0000256" key="10">
    <source>
        <dbReference type="ARBA" id="ARBA00023163"/>
    </source>
</evidence>
<keyword evidence="4" id="KW-0479">Metal-binding</keyword>
<evidence type="ECO:0000256" key="13">
    <source>
        <dbReference type="SAM" id="SignalP"/>
    </source>
</evidence>
<dbReference type="GO" id="GO:0000978">
    <property type="term" value="F:RNA polymerase II cis-regulatory region sequence-specific DNA binding"/>
    <property type="evidence" value="ECO:0007669"/>
    <property type="project" value="TreeGrafter"/>
</dbReference>
<dbReference type="GO" id="GO:0000981">
    <property type="term" value="F:DNA-binding transcription factor activity, RNA polymerase II-specific"/>
    <property type="evidence" value="ECO:0007669"/>
    <property type="project" value="TreeGrafter"/>
</dbReference>
<evidence type="ECO:0000259" key="14">
    <source>
        <dbReference type="PROSITE" id="PS50157"/>
    </source>
</evidence>
<dbReference type="FunFam" id="3.30.160.60:FF:000951">
    <property type="entry name" value="Zinc finger protein 8"/>
    <property type="match status" value="1"/>
</dbReference>
<keyword evidence="3" id="KW-1017">Isopeptide bond</keyword>
<dbReference type="FunFam" id="3.30.160.60:FF:002343">
    <property type="entry name" value="Zinc finger protein 33A"/>
    <property type="match status" value="1"/>
</dbReference>
<proteinExistence type="inferred from homology"/>
<keyword evidence="13" id="KW-0732">Signal</keyword>
<feature type="domain" description="C2H2-type" evidence="14">
    <location>
        <begin position="84"/>
        <end position="111"/>
    </location>
</feature>
<evidence type="ECO:0000256" key="5">
    <source>
        <dbReference type="ARBA" id="ARBA00022737"/>
    </source>
</evidence>
<dbReference type="Gene3D" id="3.30.160.60">
    <property type="entry name" value="Classic Zinc Finger"/>
    <property type="match status" value="4"/>
</dbReference>
<dbReference type="SUPFAM" id="SSF57667">
    <property type="entry name" value="beta-beta-alpha zinc fingers"/>
    <property type="match status" value="2"/>
</dbReference>
<keyword evidence="10" id="KW-0804">Transcription</keyword>
<dbReference type="PANTHER" id="PTHR23235:SF178">
    <property type="entry name" value="C2H2-TYPE DOMAIN-CONTAINING PROTEIN-RELATED"/>
    <property type="match status" value="1"/>
</dbReference>
<sequence length="213" mass="25445">MGKFCLVLIFCTHHASWNQLTRNTKLSLYFFTQCNDNLEYFSHCESSRLKWEKRHFRISVPQKIQRKFNHLTSHKRIHTGEKPYKCLQCGKSFTQNSHLTYHKRLHSGEKPYKCTECGKSFNFTLSSHLTSHKRIHTGEKPFQPYVCMECGKSFKRIADLTRHDRTHRKEVPYKSTRCGKSFHNSRHLISRERIEKPFEYRQSGDELPIDYVD</sequence>
<evidence type="ECO:0000256" key="4">
    <source>
        <dbReference type="ARBA" id="ARBA00022723"/>
    </source>
</evidence>
<keyword evidence="11" id="KW-0539">Nucleus</keyword>
<evidence type="ECO:0000256" key="3">
    <source>
        <dbReference type="ARBA" id="ARBA00022499"/>
    </source>
</evidence>
<dbReference type="PANTHER" id="PTHR23235">
    <property type="entry name" value="KRUEPPEL-LIKE TRANSCRIPTION FACTOR"/>
    <property type="match status" value="1"/>
</dbReference>
<name>A0A8C5S554_LATLA</name>
<dbReference type="Pfam" id="PF00096">
    <property type="entry name" value="zf-C2H2"/>
    <property type="match status" value="2"/>
</dbReference>
<feature type="domain" description="C2H2-type" evidence="14">
    <location>
        <begin position="112"/>
        <end position="141"/>
    </location>
</feature>
<keyword evidence="16" id="KW-1185">Reference proteome</keyword>
<evidence type="ECO:0000256" key="9">
    <source>
        <dbReference type="ARBA" id="ARBA00023015"/>
    </source>
</evidence>
<protein>
    <recommendedName>
        <fullName evidence="14">C2H2-type domain-containing protein</fullName>
    </recommendedName>
</protein>
<dbReference type="InterPro" id="IPR036236">
    <property type="entry name" value="Znf_C2H2_sf"/>
</dbReference>
<dbReference type="FunFam" id="3.30.160.60:FF:001857">
    <property type="entry name" value="Uncharacterized protein"/>
    <property type="match status" value="1"/>
</dbReference>
<evidence type="ECO:0000256" key="1">
    <source>
        <dbReference type="ARBA" id="ARBA00004123"/>
    </source>
</evidence>
<evidence type="ECO:0000256" key="11">
    <source>
        <dbReference type="ARBA" id="ARBA00023242"/>
    </source>
</evidence>
<dbReference type="PROSITE" id="PS50157">
    <property type="entry name" value="ZINC_FINGER_C2H2_2"/>
    <property type="match status" value="3"/>
</dbReference>
<evidence type="ECO:0000256" key="2">
    <source>
        <dbReference type="ARBA" id="ARBA00006991"/>
    </source>
</evidence>
<reference evidence="15" key="2">
    <citation type="submission" date="2025-09" db="UniProtKB">
        <authorList>
            <consortium name="Ensembl"/>
        </authorList>
    </citation>
    <scope>IDENTIFICATION</scope>
</reference>
<organism evidence="15 16">
    <name type="scientific">Laticauda laticaudata</name>
    <name type="common">Blue-ringed sea krait</name>
    <name type="synonym">Blue-lipped sea krait</name>
    <dbReference type="NCBI Taxonomy" id="8630"/>
    <lineage>
        <taxon>Eukaryota</taxon>
        <taxon>Metazoa</taxon>
        <taxon>Chordata</taxon>
        <taxon>Craniata</taxon>
        <taxon>Vertebrata</taxon>
        <taxon>Euteleostomi</taxon>
        <taxon>Lepidosauria</taxon>
        <taxon>Squamata</taxon>
        <taxon>Bifurcata</taxon>
        <taxon>Unidentata</taxon>
        <taxon>Episquamata</taxon>
        <taxon>Toxicofera</taxon>
        <taxon>Serpentes</taxon>
        <taxon>Colubroidea</taxon>
        <taxon>Elapidae</taxon>
        <taxon>Laticaudinae</taxon>
        <taxon>Laticauda</taxon>
    </lineage>
</organism>
<evidence type="ECO:0000256" key="12">
    <source>
        <dbReference type="PROSITE-ProRule" id="PRU00042"/>
    </source>
</evidence>
<comment type="similarity">
    <text evidence="2">Belongs to the krueppel C2H2-type zinc-finger protein family.</text>
</comment>
<reference evidence="15" key="1">
    <citation type="submission" date="2025-08" db="UniProtKB">
        <authorList>
            <consortium name="Ensembl"/>
        </authorList>
    </citation>
    <scope>IDENTIFICATION</scope>
</reference>
<dbReference type="Proteomes" id="UP000694406">
    <property type="component" value="Unplaced"/>
</dbReference>
<keyword evidence="6 12" id="KW-0863">Zinc-finger</keyword>
<evidence type="ECO:0000256" key="7">
    <source>
        <dbReference type="ARBA" id="ARBA00022833"/>
    </source>
</evidence>
<dbReference type="AlphaFoldDB" id="A0A8C5S554"/>
<accession>A0A8C5S554</accession>
<evidence type="ECO:0000313" key="16">
    <source>
        <dbReference type="Proteomes" id="UP000694406"/>
    </source>
</evidence>
<dbReference type="GO" id="GO:0008270">
    <property type="term" value="F:zinc ion binding"/>
    <property type="evidence" value="ECO:0007669"/>
    <property type="project" value="UniProtKB-KW"/>
</dbReference>
<dbReference type="GO" id="GO:0005634">
    <property type="term" value="C:nucleus"/>
    <property type="evidence" value="ECO:0007669"/>
    <property type="project" value="UniProtKB-SubCell"/>
</dbReference>
<evidence type="ECO:0000256" key="6">
    <source>
        <dbReference type="ARBA" id="ARBA00022771"/>
    </source>
</evidence>
<evidence type="ECO:0000256" key="8">
    <source>
        <dbReference type="ARBA" id="ARBA00022843"/>
    </source>
</evidence>
<dbReference type="PROSITE" id="PS00028">
    <property type="entry name" value="ZINC_FINGER_C2H2_1"/>
    <property type="match status" value="2"/>
</dbReference>
<comment type="subcellular location">
    <subcellularLocation>
        <location evidence="1">Nucleus</location>
    </subcellularLocation>
</comment>
<keyword evidence="5" id="KW-0677">Repeat</keyword>
<keyword evidence="9" id="KW-0805">Transcription regulation</keyword>
<evidence type="ECO:0000313" key="15">
    <source>
        <dbReference type="Ensembl" id="ENSLLTP00000013254.1"/>
    </source>
</evidence>
<dbReference type="SMART" id="SM00355">
    <property type="entry name" value="ZnF_C2H2"/>
    <property type="match status" value="3"/>
</dbReference>
<keyword evidence="7" id="KW-0862">Zinc</keyword>
<feature type="chain" id="PRO_5034413810" description="C2H2-type domain-containing protein" evidence="13">
    <location>
        <begin position="18"/>
        <end position="213"/>
    </location>
</feature>